<evidence type="ECO:0000313" key="8">
    <source>
        <dbReference type="EMBL" id="UZF89043.1"/>
    </source>
</evidence>
<dbReference type="InterPro" id="IPR015421">
    <property type="entry name" value="PyrdxlP-dep_Trfase_major"/>
</dbReference>
<dbReference type="GO" id="GO:0030170">
    <property type="term" value="F:pyridoxal phosphate binding"/>
    <property type="evidence" value="ECO:0007669"/>
    <property type="project" value="InterPro"/>
</dbReference>
<feature type="domain" description="Aminotransferase class I/classII large" evidence="7">
    <location>
        <begin position="56"/>
        <end position="381"/>
    </location>
</feature>
<proteinExistence type="inferred from homology"/>
<dbReference type="Gene3D" id="3.40.640.10">
    <property type="entry name" value="Type I PLP-dependent aspartate aminotransferase-like (Major domain)"/>
    <property type="match status" value="1"/>
</dbReference>
<dbReference type="EMBL" id="CP102774">
    <property type="protein sequence ID" value="UZF89043.1"/>
    <property type="molecule type" value="Genomic_DNA"/>
</dbReference>
<organism evidence="8">
    <name type="scientific">Bosea sp. NBC_00436</name>
    <dbReference type="NCBI Taxonomy" id="2969620"/>
    <lineage>
        <taxon>Bacteria</taxon>
        <taxon>Pseudomonadati</taxon>
        <taxon>Pseudomonadota</taxon>
        <taxon>Alphaproteobacteria</taxon>
        <taxon>Hyphomicrobiales</taxon>
        <taxon>Boseaceae</taxon>
        <taxon>Bosea</taxon>
    </lineage>
</organism>
<gene>
    <name evidence="8" type="ORF">NWE54_09780</name>
</gene>
<dbReference type="InterPro" id="IPR050859">
    <property type="entry name" value="Class-I_PLP-dep_aminotransf"/>
</dbReference>
<reference evidence="8" key="1">
    <citation type="submission" date="2022-08" db="EMBL/GenBank/DDBJ databases">
        <title>Complete Genome Sequences of 2 Bosea sp. soil isolates.</title>
        <authorList>
            <person name="Alvarez Arevalo M."/>
            <person name="Sterndorff E.B."/>
            <person name="Faurdal D."/>
            <person name="Joergensen T.S."/>
            <person name="Weber T."/>
        </authorList>
    </citation>
    <scope>NUCLEOTIDE SEQUENCE</scope>
    <source>
        <strain evidence="8">NBC_00436</strain>
    </source>
</reference>
<name>A0A9E7ZPL5_9HYPH</name>
<evidence type="ECO:0000256" key="1">
    <source>
        <dbReference type="ARBA" id="ARBA00001933"/>
    </source>
</evidence>
<evidence type="ECO:0000256" key="5">
    <source>
        <dbReference type="ARBA" id="ARBA00022679"/>
    </source>
</evidence>
<accession>A0A9E7ZPL5</accession>
<evidence type="ECO:0000256" key="4">
    <source>
        <dbReference type="ARBA" id="ARBA00022576"/>
    </source>
</evidence>
<keyword evidence="5" id="KW-0808">Transferase</keyword>
<keyword evidence="4 8" id="KW-0032">Aminotransferase</keyword>
<dbReference type="Gene3D" id="3.90.1150.10">
    <property type="entry name" value="Aspartate Aminotransferase, domain 1"/>
    <property type="match status" value="1"/>
</dbReference>
<evidence type="ECO:0000256" key="3">
    <source>
        <dbReference type="ARBA" id="ARBA00011738"/>
    </source>
</evidence>
<dbReference type="PANTHER" id="PTHR42790:SF19">
    <property type="entry name" value="KYNURENINE_ALPHA-AMINOADIPATE AMINOTRANSFERASE, MITOCHONDRIAL"/>
    <property type="match status" value="1"/>
</dbReference>
<dbReference type="InterPro" id="IPR015422">
    <property type="entry name" value="PyrdxlP-dep_Trfase_small"/>
</dbReference>
<dbReference type="InterPro" id="IPR015424">
    <property type="entry name" value="PyrdxlP-dep_Trfase"/>
</dbReference>
<evidence type="ECO:0000256" key="2">
    <source>
        <dbReference type="ARBA" id="ARBA00007441"/>
    </source>
</evidence>
<dbReference type="SUPFAM" id="SSF53383">
    <property type="entry name" value="PLP-dependent transferases"/>
    <property type="match status" value="1"/>
</dbReference>
<dbReference type="PANTHER" id="PTHR42790">
    <property type="entry name" value="AMINOTRANSFERASE"/>
    <property type="match status" value="1"/>
</dbReference>
<dbReference type="AlphaFoldDB" id="A0A9E7ZPL5"/>
<dbReference type="Pfam" id="PF00155">
    <property type="entry name" value="Aminotran_1_2"/>
    <property type="match status" value="1"/>
</dbReference>
<comment type="cofactor">
    <cofactor evidence="1">
        <name>pyridoxal 5'-phosphate</name>
        <dbReference type="ChEBI" id="CHEBI:597326"/>
    </cofactor>
</comment>
<comment type="subunit">
    <text evidence="3">Homodimer.</text>
</comment>
<keyword evidence="6" id="KW-0663">Pyridoxal phosphate</keyword>
<sequence length="401" mass="43946">MTHRLAARMSRVKPSAIRELLRLGADPNVISFGGGYPDASLFPIAGLGEVFRKTLTESGQEALQYTVSNGMPLLRRQIAERMTRDGVPCTADEVLILQGGQQGLDLVAKLLVDKDDIIVVEDPTFLGALIAFNPCEPRYVTVGMDEDGMDVEALDAALKANPGAKFIYTVPDFHNPTGVTMSLARRKRLVEIANAHDIIILEDSPYREIRFEGERIPPIKSFDTEGRVIYLGSFSKILAPGLRLGWAVASSDLIEQLGLLKLAADTQTSTLNMAVASRFLADYDIDAHIETIRSAYRHKKNLMLETIRQSFPQEIACTDASGGLFTWLTFPEGFDAAAFMLDHALPEARVAYVPGATFFALEQRPNHARLSYSTQTDERLVAGISALGSVLKAHLGSRIRA</sequence>
<dbReference type="InterPro" id="IPR004839">
    <property type="entry name" value="Aminotransferase_I/II_large"/>
</dbReference>
<evidence type="ECO:0000259" key="7">
    <source>
        <dbReference type="Pfam" id="PF00155"/>
    </source>
</evidence>
<dbReference type="CDD" id="cd00609">
    <property type="entry name" value="AAT_like"/>
    <property type="match status" value="1"/>
</dbReference>
<dbReference type="GO" id="GO:0008483">
    <property type="term" value="F:transaminase activity"/>
    <property type="evidence" value="ECO:0007669"/>
    <property type="project" value="UniProtKB-KW"/>
</dbReference>
<evidence type="ECO:0000256" key="6">
    <source>
        <dbReference type="ARBA" id="ARBA00022898"/>
    </source>
</evidence>
<protein>
    <submittedName>
        <fullName evidence="8">PLP-dependent aminotransferase family protein</fullName>
    </submittedName>
</protein>
<dbReference type="FunFam" id="3.40.640.10:FF:000053">
    <property type="entry name" value="Aminotransferase, class I"/>
    <property type="match status" value="1"/>
</dbReference>
<comment type="similarity">
    <text evidence="2">Belongs to the class-I pyridoxal-phosphate-dependent aminotransferase family.</text>
</comment>
<dbReference type="GO" id="GO:1901605">
    <property type="term" value="P:alpha-amino acid metabolic process"/>
    <property type="evidence" value="ECO:0007669"/>
    <property type="project" value="TreeGrafter"/>
</dbReference>